<keyword evidence="3" id="KW-0536">Nodulation</keyword>
<name>A0A4R2LLV4_9GAMM</name>
<dbReference type="InterPro" id="IPR050763">
    <property type="entry name" value="ABC_transporter_ATP-binding"/>
</dbReference>
<organism evidence="7 8">
    <name type="scientific">Plasticicumulans lactativorans</name>
    <dbReference type="NCBI Taxonomy" id="1133106"/>
    <lineage>
        <taxon>Bacteria</taxon>
        <taxon>Pseudomonadati</taxon>
        <taxon>Pseudomonadota</taxon>
        <taxon>Gammaproteobacteria</taxon>
        <taxon>Candidatus Competibacteraceae</taxon>
        <taxon>Plasticicumulans</taxon>
    </lineage>
</organism>
<evidence type="ECO:0000256" key="3">
    <source>
        <dbReference type="ARBA" id="ARBA00022458"/>
    </source>
</evidence>
<evidence type="ECO:0000313" key="7">
    <source>
        <dbReference type="EMBL" id="TCO80415.1"/>
    </source>
</evidence>
<keyword evidence="2" id="KW-0813">Transport</keyword>
<keyword evidence="4" id="KW-0547">Nucleotide-binding</keyword>
<evidence type="ECO:0000313" key="8">
    <source>
        <dbReference type="Proteomes" id="UP000295765"/>
    </source>
</evidence>
<dbReference type="InterPro" id="IPR003593">
    <property type="entry name" value="AAA+_ATPase"/>
</dbReference>
<dbReference type="SMART" id="SM00382">
    <property type="entry name" value="AAA"/>
    <property type="match status" value="1"/>
</dbReference>
<dbReference type="RefSeq" id="WP_132543500.1">
    <property type="nucleotide sequence ID" value="NZ_SLWY01000014.1"/>
</dbReference>
<dbReference type="AlphaFoldDB" id="A0A4R2LLV4"/>
<gene>
    <name evidence="7" type="ORF">EV699_11459</name>
</gene>
<dbReference type="InterPro" id="IPR017871">
    <property type="entry name" value="ABC_transporter-like_CS"/>
</dbReference>
<evidence type="ECO:0000256" key="2">
    <source>
        <dbReference type="ARBA" id="ARBA00022448"/>
    </source>
</evidence>
<comment type="similarity">
    <text evidence="1">Belongs to the ABC transporter superfamily.</text>
</comment>
<protein>
    <submittedName>
        <fullName evidence="7">ABC-2 type transport system ATP-binding protein</fullName>
    </submittedName>
</protein>
<comment type="caution">
    <text evidence="7">The sequence shown here is derived from an EMBL/GenBank/DDBJ whole genome shotgun (WGS) entry which is preliminary data.</text>
</comment>
<proteinExistence type="inferred from homology"/>
<dbReference type="CDD" id="cd03230">
    <property type="entry name" value="ABC_DR_subfamily_A"/>
    <property type="match status" value="1"/>
</dbReference>
<dbReference type="PROSITE" id="PS50893">
    <property type="entry name" value="ABC_TRANSPORTER_2"/>
    <property type="match status" value="1"/>
</dbReference>
<reference evidence="7 8" key="1">
    <citation type="submission" date="2019-03" db="EMBL/GenBank/DDBJ databases">
        <title>Genomic Encyclopedia of Type Strains, Phase IV (KMG-IV): sequencing the most valuable type-strain genomes for metagenomic binning, comparative biology and taxonomic classification.</title>
        <authorList>
            <person name="Goeker M."/>
        </authorList>
    </citation>
    <scope>NUCLEOTIDE SEQUENCE [LARGE SCALE GENOMIC DNA]</scope>
    <source>
        <strain evidence="7 8">DSM 25287</strain>
    </source>
</reference>
<dbReference type="InterPro" id="IPR027417">
    <property type="entry name" value="P-loop_NTPase"/>
</dbReference>
<keyword evidence="8" id="KW-1185">Reference proteome</keyword>
<dbReference type="PANTHER" id="PTHR42711:SF5">
    <property type="entry name" value="ABC TRANSPORTER ATP-BINDING PROTEIN NATA"/>
    <property type="match status" value="1"/>
</dbReference>
<dbReference type="Gene3D" id="3.40.50.300">
    <property type="entry name" value="P-loop containing nucleotide triphosphate hydrolases"/>
    <property type="match status" value="1"/>
</dbReference>
<dbReference type="OrthoDB" id="9781337at2"/>
<dbReference type="GO" id="GO:0005524">
    <property type="term" value="F:ATP binding"/>
    <property type="evidence" value="ECO:0007669"/>
    <property type="project" value="UniProtKB-KW"/>
</dbReference>
<dbReference type="Pfam" id="PF00005">
    <property type="entry name" value="ABC_tran"/>
    <property type="match status" value="1"/>
</dbReference>
<evidence type="ECO:0000256" key="5">
    <source>
        <dbReference type="ARBA" id="ARBA00022840"/>
    </source>
</evidence>
<evidence type="ECO:0000259" key="6">
    <source>
        <dbReference type="PROSITE" id="PS50893"/>
    </source>
</evidence>
<evidence type="ECO:0000256" key="1">
    <source>
        <dbReference type="ARBA" id="ARBA00005417"/>
    </source>
</evidence>
<dbReference type="PANTHER" id="PTHR42711">
    <property type="entry name" value="ABC TRANSPORTER ATP-BINDING PROTEIN"/>
    <property type="match status" value="1"/>
</dbReference>
<dbReference type="PROSITE" id="PS00211">
    <property type="entry name" value="ABC_TRANSPORTER_1"/>
    <property type="match status" value="1"/>
</dbReference>
<feature type="domain" description="ABC transporter" evidence="6">
    <location>
        <begin position="5"/>
        <end position="227"/>
    </location>
</feature>
<evidence type="ECO:0000256" key="4">
    <source>
        <dbReference type="ARBA" id="ARBA00022741"/>
    </source>
</evidence>
<dbReference type="GO" id="GO:0016887">
    <property type="term" value="F:ATP hydrolysis activity"/>
    <property type="evidence" value="ECO:0007669"/>
    <property type="project" value="InterPro"/>
</dbReference>
<dbReference type="InterPro" id="IPR003439">
    <property type="entry name" value="ABC_transporter-like_ATP-bd"/>
</dbReference>
<accession>A0A4R2LLV4</accession>
<sequence>MGDILEVHDLVKEYPGLRAVDGVSFSIAPGTCFGLLGPNGAGKTTTIEMLEGIKTPSAGRILYRGEPLGARFRREAGIMFQSTALQDFLTVRECLCFFGALYPRQVPFDELVHTCALGEFLDRDNRKLSGGQRQRLLLAIALVNDPELVFLDEPTTGLDPQARRNFWALIESIKARGKTVVLTTHYMEEAYQLCDAIAIMDRGRIIARGTPDALLAAHFDDRILQLPREDLAGRGLPAGFAVFERRESVEISTRDVDAALAALLAAGVPLARLSVRSRTLEDLFLELTGRELRA</sequence>
<dbReference type="SUPFAM" id="SSF52540">
    <property type="entry name" value="P-loop containing nucleoside triphosphate hydrolases"/>
    <property type="match status" value="1"/>
</dbReference>
<keyword evidence="5 7" id="KW-0067">ATP-binding</keyword>
<dbReference type="EMBL" id="SLWY01000014">
    <property type="protein sequence ID" value="TCO80415.1"/>
    <property type="molecule type" value="Genomic_DNA"/>
</dbReference>
<dbReference type="Proteomes" id="UP000295765">
    <property type="component" value="Unassembled WGS sequence"/>
</dbReference>